<dbReference type="EMBL" id="JAELXT010000016">
    <property type="protein sequence ID" value="MBJ6126810.1"/>
    <property type="molecule type" value="Genomic_DNA"/>
</dbReference>
<comment type="caution">
    <text evidence="5">The sequence shown here is derived from an EMBL/GenBank/DDBJ whole genome shotgun (WGS) entry which is preliminary data.</text>
</comment>
<accession>A0ABS0Y443</accession>
<dbReference type="InterPro" id="IPR011033">
    <property type="entry name" value="PRC_barrel-like_sf"/>
</dbReference>
<evidence type="ECO:0000313" key="5">
    <source>
        <dbReference type="EMBL" id="MBJ6126810.1"/>
    </source>
</evidence>
<feature type="domain" description="DUF4142" evidence="4">
    <location>
        <begin position="47"/>
        <end position="182"/>
    </location>
</feature>
<dbReference type="InterPro" id="IPR012347">
    <property type="entry name" value="Ferritin-like"/>
</dbReference>
<evidence type="ECO:0000259" key="4">
    <source>
        <dbReference type="Pfam" id="PF13628"/>
    </source>
</evidence>
<proteinExistence type="predicted"/>
<dbReference type="Proteomes" id="UP000620670">
    <property type="component" value="Unassembled WGS sequence"/>
</dbReference>
<feature type="signal peptide" evidence="2">
    <location>
        <begin position="1"/>
        <end position="23"/>
    </location>
</feature>
<sequence>MMKRLLLATVLGSTALVPASAYAQNQTQPGTPQGAAAQQNQAQQVSASDFVNRAAMGNQFEIQSSQLAQQKGQNERVRQFAQRMIQDHTAAGDRLQSMVQGMQGVTMPSSLDQRHQQMLQTLQNASGPGFDRNYVQLQIGAHRDAVALYDQYAQNGDNQQLKQFAQQTLPTLREHLQQAQQIQTQLPPAQVGQAPDGQQMQGQQTAQNQQAGSRILVQQAAPTVRVDPADPRVIVRQQQPQVTVNQAQPEILVRQPQPTVRVDIPQPEIIVRMPQPDVNVALAQPQVQVRQPQPQVQVTQPQQPQVQVERSQPQVMVQRQAGSEAQVQVQRAEGQPTVRYERAEPRVVVNQAEGQPNVRIERQGEGQQASAQTQQRPEFTEEQRRMVSERLRAGDDVETTAAVNQNFEMRPVAVSDLEDTDVYNARGDEIGQVDRVIVTPQGRHFVVVGAGGFLGIGRDTVAFPLERFGMRNDRLVIRGVTEQDIEAMDDYRDRLDSYQRVDRTAQAELRIWE</sequence>
<feature type="region of interest" description="Disordered" evidence="1">
    <location>
        <begin position="25"/>
        <end position="44"/>
    </location>
</feature>
<evidence type="ECO:0000313" key="6">
    <source>
        <dbReference type="Proteomes" id="UP000620670"/>
    </source>
</evidence>
<dbReference type="SUPFAM" id="SSF50346">
    <property type="entry name" value="PRC-barrel domain"/>
    <property type="match status" value="1"/>
</dbReference>
<dbReference type="InterPro" id="IPR027275">
    <property type="entry name" value="PRC-brl_dom"/>
</dbReference>
<feature type="compositionally biased region" description="Polar residues" evidence="1">
    <location>
        <begin position="365"/>
        <end position="377"/>
    </location>
</feature>
<dbReference type="RefSeq" id="WP_199050040.1">
    <property type="nucleotide sequence ID" value="NZ_JAELXT010000016.1"/>
</dbReference>
<organism evidence="5 6">
    <name type="scientific">Microvirga splendida</name>
    <dbReference type="NCBI Taxonomy" id="2795727"/>
    <lineage>
        <taxon>Bacteria</taxon>
        <taxon>Pseudomonadati</taxon>
        <taxon>Pseudomonadota</taxon>
        <taxon>Alphaproteobacteria</taxon>
        <taxon>Hyphomicrobiales</taxon>
        <taxon>Methylobacteriaceae</taxon>
        <taxon>Microvirga</taxon>
    </lineage>
</organism>
<evidence type="ECO:0000256" key="2">
    <source>
        <dbReference type="SAM" id="SignalP"/>
    </source>
</evidence>
<gene>
    <name evidence="5" type="ORF">JAO75_15485</name>
</gene>
<keyword evidence="2" id="KW-0732">Signal</keyword>
<evidence type="ECO:0000259" key="3">
    <source>
        <dbReference type="Pfam" id="PF05239"/>
    </source>
</evidence>
<feature type="compositionally biased region" description="Low complexity" evidence="1">
    <location>
        <begin position="26"/>
        <end position="44"/>
    </location>
</feature>
<feature type="domain" description="PRC-barrel" evidence="3">
    <location>
        <begin position="413"/>
        <end position="482"/>
    </location>
</feature>
<evidence type="ECO:0000256" key="1">
    <source>
        <dbReference type="SAM" id="MobiDB-lite"/>
    </source>
</evidence>
<keyword evidence="6" id="KW-1185">Reference proteome</keyword>
<name>A0ABS0Y443_9HYPH</name>
<feature type="region of interest" description="Disordered" evidence="1">
    <location>
        <begin position="180"/>
        <end position="211"/>
    </location>
</feature>
<reference evidence="6" key="1">
    <citation type="submission" date="2020-12" db="EMBL/GenBank/DDBJ databases">
        <title>Hymenobacter sp.</title>
        <authorList>
            <person name="Kim M.K."/>
        </authorList>
    </citation>
    <scope>NUCLEOTIDE SEQUENCE [LARGE SCALE GENOMIC DNA]</scope>
    <source>
        <strain evidence="6">BT325</strain>
    </source>
</reference>
<dbReference type="PANTHER" id="PTHR38593:SF1">
    <property type="entry name" value="BLR2558 PROTEIN"/>
    <property type="match status" value="1"/>
</dbReference>
<feature type="chain" id="PRO_5046033954" evidence="2">
    <location>
        <begin position="24"/>
        <end position="513"/>
    </location>
</feature>
<dbReference type="Gene3D" id="1.20.1260.10">
    <property type="match status" value="1"/>
</dbReference>
<dbReference type="InterPro" id="IPR025419">
    <property type="entry name" value="DUF4142"/>
</dbReference>
<protein>
    <submittedName>
        <fullName evidence="5">DUF4142 domain-containing protein</fullName>
    </submittedName>
</protein>
<feature type="region of interest" description="Disordered" evidence="1">
    <location>
        <begin position="351"/>
        <end position="381"/>
    </location>
</feature>
<dbReference type="Pfam" id="PF05239">
    <property type="entry name" value="PRC"/>
    <property type="match status" value="1"/>
</dbReference>
<dbReference type="Pfam" id="PF13628">
    <property type="entry name" value="DUF4142"/>
    <property type="match status" value="1"/>
</dbReference>
<dbReference type="PANTHER" id="PTHR38593">
    <property type="entry name" value="BLR2558 PROTEIN"/>
    <property type="match status" value="1"/>
</dbReference>
<dbReference type="Gene3D" id="2.30.30.240">
    <property type="entry name" value="PRC-barrel domain"/>
    <property type="match status" value="1"/>
</dbReference>